<organism evidence="2 3">
    <name type="scientific">Helicobacter bilis WiWa</name>
    <dbReference type="NCBI Taxonomy" id="1235804"/>
    <lineage>
        <taxon>Bacteria</taxon>
        <taxon>Pseudomonadati</taxon>
        <taxon>Campylobacterota</taxon>
        <taxon>Epsilonproteobacteria</taxon>
        <taxon>Campylobacterales</taxon>
        <taxon>Helicobacteraceae</taxon>
        <taxon>Helicobacter</taxon>
    </lineage>
</organism>
<protein>
    <submittedName>
        <fullName evidence="2">Uncharacterized protein</fullName>
    </submittedName>
</protein>
<comment type="caution">
    <text evidence="2">The sequence shown here is derived from an EMBL/GenBank/DDBJ whole genome shotgun (WGS) entry which is preliminary data.</text>
</comment>
<dbReference type="AlphaFoldDB" id="N2B9W9"/>
<dbReference type="EMBL" id="AQFW01000014">
    <property type="protein sequence ID" value="EMZ38482.1"/>
    <property type="molecule type" value="Genomic_DNA"/>
</dbReference>
<dbReference type="GeneID" id="60657858"/>
<dbReference type="Proteomes" id="UP000012527">
    <property type="component" value="Unassembled WGS sequence"/>
</dbReference>
<feature type="region of interest" description="Disordered" evidence="1">
    <location>
        <begin position="1"/>
        <end position="20"/>
    </location>
</feature>
<dbReference type="RefSeq" id="WP_004087701.1">
    <property type="nucleotide sequence ID" value="NZ_KB822516.1"/>
</dbReference>
<evidence type="ECO:0000256" key="1">
    <source>
        <dbReference type="SAM" id="MobiDB-lite"/>
    </source>
</evidence>
<accession>N2B9W9</accession>
<gene>
    <name evidence="2" type="ORF">C826_01518</name>
</gene>
<evidence type="ECO:0000313" key="3">
    <source>
        <dbReference type="Proteomes" id="UP000012527"/>
    </source>
</evidence>
<evidence type="ECO:0000313" key="2">
    <source>
        <dbReference type="EMBL" id="EMZ38482.1"/>
    </source>
</evidence>
<proteinExistence type="predicted"/>
<dbReference type="HOGENOM" id="CLU_2990447_0_0_7"/>
<dbReference type="PATRIC" id="fig|1235804.3.peg.1655"/>
<reference evidence="2 3" key="1">
    <citation type="submission" date="2013-02" db="EMBL/GenBank/DDBJ databases">
        <title>The Genome Sequence of Helicobacter bilis WiWa.</title>
        <authorList>
            <consortium name="The Broad Institute Genome Sequencing Platform"/>
            <person name="Ward D."/>
            <person name="Overstreet A.-M.C."/>
            <person name="Ramer-Tait A.E."/>
            <person name="Phillips G.J."/>
            <person name="Wannemuehler M.J."/>
            <person name="Walker B."/>
            <person name="Young S.K."/>
            <person name="Zeng Q."/>
            <person name="Gargeya S."/>
            <person name="Fitzgerald M."/>
            <person name="Haas B."/>
            <person name="Abouelleil A."/>
            <person name="Alvarado L."/>
            <person name="Arachchi H.M."/>
            <person name="Berlin A.M."/>
            <person name="Chapman S.B."/>
            <person name="Dewar J."/>
            <person name="Goldberg J."/>
            <person name="Griggs A."/>
            <person name="Gujja S."/>
            <person name="Hansen M."/>
            <person name="Howarth C."/>
            <person name="Imamovic A."/>
            <person name="Larimer J."/>
            <person name="McCowan C."/>
            <person name="Murphy C."/>
            <person name="Neiman D."/>
            <person name="Pearson M."/>
            <person name="Priest M."/>
            <person name="Roberts A."/>
            <person name="Saif S."/>
            <person name="Shea T."/>
            <person name="Sisk P."/>
            <person name="Sykes S."/>
            <person name="Wortman J."/>
            <person name="Nusbaum C."/>
            <person name="Birren B."/>
        </authorList>
    </citation>
    <scope>NUCLEOTIDE SEQUENCE [LARGE SCALE GENOMIC DNA]</scope>
    <source>
        <strain evidence="2 3">WiWa</strain>
    </source>
</reference>
<sequence>MQNNISICSSHTNKNSQHNLNAEATNTMRINNKRGGGVNLVRSIISKQVLSLSAIIL</sequence>
<name>N2B9W9_9HELI</name>